<dbReference type="EMBL" id="JBJUIK010000015">
    <property type="protein sequence ID" value="KAL3503296.1"/>
    <property type="molecule type" value="Genomic_DNA"/>
</dbReference>
<reference evidence="2 3" key="1">
    <citation type="submission" date="2024-11" db="EMBL/GenBank/DDBJ databases">
        <title>A near-complete genome assembly of Cinchona calisaya.</title>
        <authorList>
            <person name="Lian D.C."/>
            <person name="Zhao X.W."/>
            <person name="Wei L."/>
        </authorList>
    </citation>
    <scope>NUCLEOTIDE SEQUENCE [LARGE SCALE GENOMIC DNA]</scope>
    <source>
        <tissue evidence="2">Nenye</tissue>
    </source>
</reference>
<keyword evidence="3" id="KW-1185">Reference proteome</keyword>
<keyword evidence="1" id="KW-1133">Transmembrane helix</keyword>
<evidence type="ECO:0000313" key="2">
    <source>
        <dbReference type="EMBL" id="KAL3503296.1"/>
    </source>
</evidence>
<evidence type="ECO:0000313" key="3">
    <source>
        <dbReference type="Proteomes" id="UP001630127"/>
    </source>
</evidence>
<keyword evidence="1" id="KW-0812">Transmembrane</keyword>
<accession>A0ABD2Y8F8</accession>
<name>A0ABD2Y8F8_9GENT</name>
<proteinExistence type="predicted"/>
<organism evidence="2 3">
    <name type="scientific">Cinchona calisaya</name>
    <dbReference type="NCBI Taxonomy" id="153742"/>
    <lineage>
        <taxon>Eukaryota</taxon>
        <taxon>Viridiplantae</taxon>
        <taxon>Streptophyta</taxon>
        <taxon>Embryophyta</taxon>
        <taxon>Tracheophyta</taxon>
        <taxon>Spermatophyta</taxon>
        <taxon>Magnoliopsida</taxon>
        <taxon>eudicotyledons</taxon>
        <taxon>Gunneridae</taxon>
        <taxon>Pentapetalae</taxon>
        <taxon>asterids</taxon>
        <taxon>lamiids</taxon>
        <taxon>Gentianales</taxon>
        <taxon>Rubiaceae</taxon>
        <taxon>Cinchonoideae</taxon>
        <taxon>Cinchoneae</taxon>
        <taxon>Cinchona</taxon>
    </lineage>
</organism>
<dbReference type="PANTHER" id="PTHR45727">
    <property type="entry name" value="NPC INTRACELLULAR CHOLESTEROL TRANSPORTER 1"/>
    <property type="match status" value="1"/>
</dbReference>
<feature type="transmembrane region" description="Helical" evidence="1">
    <location>
        <begin position="193"/>
        <end position="213"/>
    </location>
</feature>
<keyword evidence="1" id="KW-0472">Membrane</keyword>
<comment type="caution">
    <text evidence="2">The sequence shown here is derived from an EMBL/GenBank/DDBJ whole genome shotgun (WGS) entry which is preliminary data.</text>
</comment>
<dbReference type="AlphaFoldDB" id="A0ABD2Y8F8"/>
<sequence>MRSRRGRTAERRNSNFREIRCEGYCAMYDICGAHTDGKVVNCPFASPTVKPDDRIQVCVQQLQEMSVLQRLNLRLYKLKFGKSVTPDSSGMKPMNMSIYSCGDTSLGCSSCDDCPASPVCSASVSPAPRKRGSSSVRIGSLKRKKERLIGVNVTSIGVIHHVNSRRVVLCPLYNIKLSVINLKYGTWVARNPILVLLSSLAIVLVLCLGLIRFQVETTGRRRRDKHFGLRPLSEDPNEYHDFSSEDPFFLFTWLTICSSFGSFGGVGHVEYCFQASAFIMTYAVSNMVEKEGTDTKKKKEMIRRRQ</sequence>
<protein>
    <submittedName>
        <fullName evidence="2">Uncharacterized protein</fullName>
    </submittedName>
</protein>
<dbReference type="PANTHER" id="PTHR45727:SF2">
    <property type="entry name" value="NPC INTRACELLULAR CHOLESTEROL TRANSPORTER 1"/>
    <property type="match status" value="1"/>
</dbReference>
<evidence type="ECO:0000256" key="1">
    <source>
        <dbReference type="SAM" id="Phobius"/>
    </source>
</evidence>
<gene>
    <name evidence="2" type="ORF">ACH5RR_037745</name>
</gene>
<dbReference type="Proteomes" id="UP001630127">
    <property type="component" value="Unassembled WGS sequence"/>
</dbReference>